<name>A0A7R9J9K8_TIMCA</name>
<organism evidence="1">
    <name type="scientific">Timema californicum</name>
    <name type="common">California timema</name>
    <name type="synonym">Walking stick</name>
    <dbReference type="NCBI Taxonomy" id="61474"/>
    <lineage>
        <taxon>Eukaryota</taxon>
        <taxon>Metazoa</taxon>
        <taxon>Ecdysozoa</taxon>
        <taxon>Arthropoda</taxon>
        <taxon>Hexapoda</taxon>
        <taxon>Insecta</taxon>
        <taxon>Pterygota</taxon>
        <taxon>Neoptera</taxon>
        <taxon>Polyneoptera</taxon>
        <taxon>Phasmatodea</taxon>
        <taxon>Timematodea</taxon>
        <taxon>Timematoidea</taxon>
        <taxon>Timematidae</taxon>
        <taxon>Timema</taxon>
    </lineage>
</organism>
<dbReference type="EMBL" id="OE183040">
    <property type="protein sequence ID" value="CAD7575253.1"/>
    <property type="molecule type" value="Genomic_DNA"/>
</dbReference>
<evidence type="ECO:0000313" key="1">
    <source>
        <dbReference type="EMBL" id="CAD7575253.1"/>
    </source>
</evidence>
<gene>
    <name evidence="1" type="ORF">TCMB3V08_LOCUS7850</name>
</gene>
<reference evidence="1" key="1">
    <citation type="submission" date="2020-11" db="EMBL/GenBank/DDBJ databases">
        <authorList>
            <person name="Tran Van P."/>
        </authorList>
    </citation>
    <scope>NUCLEOTIDE SEQUENCE</scope>
</reference>
<sequence length="215" mass="23977">MSCLYLTFPYSTQLLLRHIRYNARQRFRCVVVQAAAMPATVAWGGGFSKTRLRSQSPIESTVNPSEIRTSISPSSAVELNTTSTLANYATEQHHQQVASATNLVVSELNKEMEQILASKLDKSKWTLHQQVLQCYLHFSQHPPPPEIITTTTPPEVSVLPILAVLNTAVQAPQLPTITTLPIRFTAITRRTTLPIRFTVVTHRTTLPIRFTAVTC</sequence>
<dbReference type="AlphaFoldDB" id="A0A7R9J9K8"/>
<protein>
    <submittedName>
        <fullName evidence="1">(California timema) hypothetical protein</fullName>
    </submittedName>
</protein>
<accession>A0A7R9J9K8</accession>
<proteinExistence type="predicted"/>